<evidence type="ECO:0000256" key="2">
    <source>
        <dbReference type="ARBA" id="ARBA00007193"/>
    </source>
</evidence>
<evidence type="ECO:0000256" key="7">
    <source>
        <dbReference type="ARBA" id="ARBA00023053"/>
    </source>
</evidence>
<keyword evidence="8 12" id="KW-0406">Ion transport</keyword>
<dbReference type="InterPro" id="IPR001873">
    <property type="entry name" value="ENaC"/>
</dbReference>
<evidence type="ECO:0000313" key="15">
    <source>
        <dbReference type="Proteomes" id="UP000015102"/>
    </source>
</evidence>
<reference evidence="15" key="1">
    <citation type="submission" date="2013-02" db="EMBL/GenBank/DDBJ databases">
        <authorList>
            <person name="Hughes D."/>
        </authorList>
    </citation>
    <scope>NUCLEOTIDE SEQUENCE</scope>
    <source>
        <strain>Durham</strain>
        <strain evidence="15">NC isolate 2 -- Noor lab</strain>
    </source>
</reference>
<comment type="similarity">
    <text evidence="2 12">Belongs to the amiloride-sensitive sodium channel (TC 1.A.6) family.</text>
</comment>
<dbReference type="EMBL" id="CAQQ02036256">
    <property type="status" value="NOT_ANNOTATED_CDS"/>
    <property type="molecule type" value="Genomic_DNA"/>
</dbReference>
<evidence type="ECO:0000256" key="10">
    <source>
        <dbReference type="ARBA" id="ARBA00023201"/>
    </source>
</evidence>
<keyword evidence="4 12" id="KW-0894">Sodium channel</keyword>
<dbReference type="AlphaFoldDB" id="T1GNT6"/>
<organism evidence="14 15">
    <name type="scientific">Megaselia scalaris</name>
    <name type="common">Humpbacked fly</name>
    <name type="synonym">Phora scalaris</name>
    <dbReference type="NCBI Taxonomy" id="36166"/>
    <lineage>
        <taxon>Eukaryota</taxon>
        <taxon>Metazoa</taxon>
        <taxon>Ecdysozoa</taxon>
        <taxon>Arthropoda</taxon>
        <taxon>Hexapoda</taxon>
        <taxon>Insecta</taxon>
        <taxon>Pterygota</taxon>
        <taxon>Neoptera</taxon>
        <taxon>Endopterygota</taxon>
        <taxon>Diptera</taxon>
        <taxon>Brachycera</taxon>
        <taxon>Muscomorpha</taxon>
        <taxon>Platypezoidea</taxon>
        <taxon>Phoridae</taxon>
        <taxon>Megaseliini</taxon>
        <taxon>Megaselia</taxon>
    </lineage>
</organism>
<reference evidence="14" key="2">
    <citation type="submission" date="2015-06" db="UniProtKB">
        <authorList>
            <consortium name="EnsemblMetazoa"/>
        </authorList>
    </citation>
    <scope>IDENTIFICATION</scope>
</reference>
<keyword evidence="9 13" id="KW-0472">Membrane</keyword>
<keyword evidence="15" id="KW-1185">Reference proteome</keyword>
<dbReference type="Gene3D" id="1.10.287.820">
    <property type="entry name" value="Acid-sensing ion channel domain"/>
    <property type="match status" value="1"/>
</dbReference>
<feature type="transmembrane region" description="Helical" evidence="13">
    <location>
        <begin position="168"/>
        <end position="194"/>
    </location>
</feature>
<dbReference type="STRING" id="36166.T1GNT6"/>
<dbReference type="EMBL" id="CAQQ02036255">
    <property type="status" value="NOT_ANNOTATED_CDS"/>
    <property type="molecule type" value="Genomic_DNA"/>
</dbReference>
<accession>T1GNT6</accession>
<dbReference type="GO" id="GO:0015280">
    <property type="term" value="F:ligand-gated sodium channel activity"/>
    <property type="evidence" value="ECO:0007669"/>
    <property type="project" value="TreeGrafter"/>
</dbReference>
<dbReference type="GO" id="GO:0005886">
    <property type="term" value="C:plasma membrane"/>
    <property type="evidence" value="ECO:0007669"/>
    <property type="project" value="TreeGrafter"/>
</dbReference>
<comment type="subcellular location">
    <subcellularLocation>
        <location evidence="1">Membrane</location>
        <topology evidence="1">Multi-pass membrane protein</topology>
    </subcellularLocation>
</comment>
<evidence type="ECO:0000256" key="4">
    <source>
        <dbReference type="ARBA" id="ARBA00022461"/>
    </source>
</evidence>
<keyword evidence="5 12" id="KW-0812">Transmembrane</keyword>
<evidence type="ECO:0000256" key="5">
    <source>
        <dbReference type="ARBA" id="ARBA00022692"/>
    </source>
</evidence>
<evidence type="ECO:0000256" key="12">
    <source>
        <dbReference type="RuleBase" id="RU000679"/>
    </source>
</evidence>
<dbReference type="Gene3D" id="1.10.287.770">
    <property type="entry name" value="YojJ-like"/>
    <property type="match status" value="1"/>
</dbReference>
<dbReference type="PANTHER" id="PTHR11690">
    <property type="entry name" value="AMILORIDE-SENSITIVE SODIUM CHANNEL-RELATED"/>
    <property type="match status" value="1"/>
</dbReference>
<evidence type="ECO:0000256" key="1">
    <source>
        <dbReference type="ARBA" id="ARBA00004141"/>
    </source>
</evidence>
<evidence type="ECO:0000256" key="6">
    <source>
        <dbReference type="ARBA" id="ARBA00022989"/>
    </source>
</evidence>
<sequence>MSGVWEKKARGRQCYFPDEKYLRYFKVYNQANCEIECLTNFTLKSCGCVRYNMPRNNETLVCSSNMIECFNEAESKLLKEQFLEEVKYMKRSSNSNAGCKCFPLCTTITYEAETSESEDGYTFYEYMLRKQNNSLQNSFTSTAALFVSFEENQYIASKRSELYGTSDFLAAVGGLFGLFFGASMLSMVELFYYISLYIKGEASHLRKNSRNEPENERDLESGL</sequence>
<keyword evidence="7" id="KW-0915">Sodium</keyword>
<evidence type="ECO:0000256" key="8">
    <source>
        <dbReference type="ARBA" id="ARBA00023065"/>
    </source>
</evidence>
<protein>
    <recommendedName>
        <fullName evidence="16">Pickpocket protein 28</fullName>
    </recommendedName>
</protein>
<name>T1GNT6_MEGSC</name>
<evidence type="ECO:0000313" key="14">
    <source>
        <dbReference type="EnsemblMetazoa" id="MESCA005247-PA"/>
    </source>
</evidence>
<evidence type="ECO:0000256" key="3">
    <source>
        <dbReference type="ARBA" id="ARBA00022448"/>
    </source>
</evidence>
<dbReference type="OMA" id="NQANCEI"/>
<keyword evidence="10 12" id="KW-0739">Sodium transport</keyword>
<evidence type="ECO:0000256" key="13">
    <source>
        <dbReference type="SAM" id="Phobius"/>
    </source>
</evidence>
<keyword evidence="11 12" id="KW-0407">Ion channel</keyword>
<dbReference type="Pfam" id="PF00858">
    <property type="entry name" value="ASC"/>
    <property type="match status" value="1"/>
</dbReference>
<keyword evidence="6 13" id="KW-1133">Transmembrane helix</keyword>
<evidence type="ECO:0000256" key="11">
    <source>
        <dbReference type="ARBA" id="ARBA00023303"/>
    </source>
</evidence>
<dbReference type="Proteomes" id="UP000015102">
    <property type="component" value="Unassembled WGS sequence"/>
</dbReference>
<evidence type="ECO:0008006" key="16">
    <source>
        <dbReference type="Google" id="ProtNLM"/>
    </source>
</evidence>
<dbReference type="HOGENOM" id="CLU_1125590_0_0_1"/>
<proteinExistence type="inferred from homology"/>
<dbReference type="PRINTS" id="PR01078">
    <property type="entry name" value="AMINACHANNEL"/>
</dbReference>
<keyword evidence="3 12" id="KW-0813">Transport</keyword>
<dbReference type="EnsemblMetazoa" id="MESCA005247-RA">
    <property type="protein sequence ID" value="MESCA005247-PA"/>
    <property type="gene ID" value="MESCA005247"/>
</dbReference>
<dbReference type="PANTHER" id="PTHR11690:SF288">
    <property type="entry name" value="AMILORIDE-SENSITIVE NA+ CHANNEL-RELATED"/>
    <property type="match status" value="1"/>
</dbReference>
<evidence type="ECO:0000256" key="9">
    <source>
        <dbReference type="ARBA" id="ARBA00023136"/>
    </source>
</evidence>